<dbReference type="OMA" id="IMNSHIA"/>
<dbReference type="AlphaFoldDB" id="A0A200Q1T3"/>
<evidence type="ECO:0000313" key="3">
    <source>
        <dbReference type="Proteomes" id="UP000195402"/>
    </source>
</evidence>
<gene>
    <name evidence="2" type="ORF">BVC80_1395g147</name>
</gene>
<keyword evidence="3" id="KW-1185">Reference proteome</keyword>
<evidence type="ECO:0000313" key="2">
    <source>
        <dbReference type="EMBL" id="OVA04424.1"/>
    </source>
</evidence>
<dbReference type="EMBL" id="MVGT01003318">
    <property type="protein sequence ID" value="OVA04424.1"/>
    <property type="molecule type" value="Genomic_DNA"/>
</dbReference>
<feature type="compositionally biased region" description="Polar residues" evidence="1">
    <location>
        <begin position="91"/>
        <end position="110"/>
    </location>
</feature>
<name>A0A200Q1T3_MACCD</name>
<evidence type="ECO:0000256" key="1">
    <source>
        <dbReference type="SAM" id="MobiDB-lite"/>
    </source>
</evidence>
<reference evidence="2 3" key="1">
    <citation type="journal article" date="2017" name="Mol. Plant">
        <title>The Genome of Medicinal Plant Macleaya cordata Provides New Insights into Benzylisoquinoline Alkaloids Metabolism.</title>
        <authorList>
            <person name="Liu X."/>
            <person name="Liu Y."/>
            <person name="Huang P."/>
            <person name="Ma Y."/>
            <person name="Qing Z."/>
            <person name="Tang Q."/>
            <person name="Cao H."/>
            <person name="Cheng P."/>
            <person name="Zheng Y."/>
            <person name="Yuan Z."/>
            <person name="Zhou Y."/>
            <person name="Liu J."/>
            <person name="Tang Z."/>
            <person name="Zhuo Y."/>
            <person name="Zhang Y."/>
            <person name="Yu L."/>
            <person name="Huang J."/>
            <person name="Yang P."/>
            <person name="Peng Q."/>
            <person name="Zhang J."/>
            <person name="Jiang W."/>
            <person name="Zhang Z."/>
            <person name="Lin K."/>
            <person name="Ro D.K."/>
            <person name="Chen X."/>
            <person name="Xiong X."/>
            <person name="Shang Y."/>
            <person name="Huang S."/>
            <person name="Zeng J."/>
        </authorList>
    </citation>
    <scope>NUCLEOTIDE SEQUENCE [LARGE SCALE GENOMIC DNA]</scope>
    <source>
        <strain evidence="3">cv. BLH2017</strain>
        <tissue evidence="2">Root</tissue>
    </source>
</reference>
<organism evidence="2 3">
    <name type="scientific">Macleaya cordata</name>
    <name type="common">Five-seeded plume-poppy</name>
    <name type="synonym">Bocconia cordata</name>
    <dbReference type="NCBI Taxonomy" id="56857"/>
    <lineage>
        <taxon>Eukaryota</taxon>
        <taxon>Viridiplantae</taxon>
        <taxon>Streptophyta</taxon>
        <taxon>Embryophyta</taxon>
        <taxon>Tracheophyta</taxon>
        <taxon>Spermatophyta</taxon>
        <taxon>Magnoliopsida</taxon>
        <taxon>Ranunculales</taxon>
        <taxon>Papaveraceae</taxon>
        <taxon>Papaveroideae</taxon>
        <taxon>Macleaya</taxon>
    </lineage>
</organism>
<accession>A0A200Q1T3</accession>
<feature type="region of interest" description="Disordered" evidence="1">
    <location>
        <begin position="91"/>
        <end position="144"/>
    </location>
</feature>
<dbReference type="OrthoDB" id="1906709at2759"/>
<comment type="caution">
    <text evidence="2">The sequence shown here is derived from an EMBL/GenBank/DDBJ whole genome shotgun (WGS) entry which is preliminary data.</text>
</comment>
<dbReference type="Proteomes" id="UP000195402">
    <property type="component" value="Unassembled WGS sequence"/>
</dbReference>
<protein>
    <submittedName>
        <fullName evidence="2">Uncharacterized protein</fullName>
    </submittedName>
</protein>
<proteinExistence type="predicted"/>
<dbReference type="InParanoid" id="A0A200Q1T3"/>
<feature type="compositionally biased region" description="Basic and acidic residues" evidence="1">
    <location>
        <begin position="113"/>
        <end position="134"/>
    </location>
</feature>
<sequence length="249" mass="27955">MERRENQPQPLGICRRLFGFVMNSIAIRGLKRVTLGRPPLHSPMTQEPIVSSPQNEAGYMGNDEPVIVQIPDHDGVPKNGLNSLIEIEVHQTSNGSKDSSPVQVRASSLRTVPVEDNRSNNKPNDANDREKDKSTTSPLHVRDSYIVPEPVKTQEKGSNKVVGSSVPKKTVSIKDGAAERDLTKRREMNIPREKLTLAMDEPEKDMNMNVPRPLRPVLRAASNINEKSDDFIRRRKEALRKSMTIEPRT</sequence>